<sequence length="113" mass="12100">MLSSFLADGYARRTLPEATHTVSHGMPGASLRRTVSVGRGAVGGRQAEPSQTLTPPPPTRQVTAGMFSDDYDKRAEQALENRGWKASSKKVDEDATERNSVSLACPLSAPLFP</sequence>
<protein>
    <submittedName>
        <fullName evidence="3">Uncharacterized protein</fullName>
    </submittedName>
</protein>
<name>A0A7E4V5R1_PANRE</name>
<dbReference type="AlphaFoldDB" id="A0A7E4V5R1"/>
<keyword evidence="2" id="KW-1185">Reference proteome</keyword>
<reference evidence="3" key="2">
    <citation type="submission" date="2020-10" db="UniProtKB">
        <authorList>
            <consortium name="WormBaseParasite"/>
        </authorList>
    </citation>
    <scope>IDENTIFICATION</scope>
</reference>
<organism evidence="2 3">
    <name type="scientific">Panagrellus redivivus</name>
    <name type="common">Microworm</name>
    <dbReference type="NCBI Taxonomy" id="6233"/>
    <lineage>
        <taxon>Eukaryota</taxon>
        <taxon>Metazoa</taxon>
        <taxon>Ecdysozoa</taxon>
        <taxon>Nematoda</taxon>
        <taxon>Chromadorea</taxon>
        <taxon>Rhabditida</taxon>
        <taxon>Tylenchina</taxon>
        <taxon>Panagrolaimomorpha</taxon>
        <taxon>Panagrolaimoidea</taxon>
        <taxon>Panagrolaimidae</taxon>
        <taxon>Panagrellus</taxon>
    </lineage>
</organism>
<evidence type="ECO:0000313" key="2">
    <source>
        <dbReference type="Proteomes" id="UP000492821"/>
    </source>
</evidence>
<feature type="compositionally biased region" description="Basic and acidic residues" evidence="1">
    <location>
        <begin position="79"/>
        <end position="97"/>
    </location>
</feature>
<feature type="region of interest" description="Disordered" evidence="1">
    <location>
        <begin position="16"/>
        <end position="65"/>
    </location>
</feature>
<evidence type="ECO:0000313" key="3">
    <source>
        <dbReference type="WBParaSite" id="Pan_g16584.t1"/>
    </source>
</evidence>
<proteinExistence type="predicted"/>
<feature type="region of interest" description="Disordered" evidence="1">
    <location>
        <begin position="79"/>
        <end position="113"/>
    </location>
</feature>
<accession>A0A7E4V5R1</accession>
<dbReference type="Proteomes" id="UP000492821">
    <property type="component" value="Unassembled WGS sequence"/>
</dbReference>
<evidence type="ECO:0000256" key="1">
    <source>
        <dbReference type="SAM" id="MobiDB-lite"/>
    </source>
</evidence>
<dbReference type="WBParaSite" id="Pan_g16584.t1">
    <property type="protein sequence ID" value="Pan_g16584.t1"/>
    <property type="gene ID" value="Pan_g16584"/>
</dbReference>
<reference evidence="2" key="1">
    <citation type="journal article" date="2013" name="Genetics">
        <title>The draft genome and transcriptome of Panagrellus redivivus are shaped by the harsh demands of a free-living lifestyle.</title>
        <authorList>
            <person name="Srinivasan J."/>
            <person name="Dillman A.R."/>
            <person name="Macchietto M.G."/>
            <person name="Heikkinen L."/>
            <person name="Lakso M."/>
            <person name="Fracchia K.M."/>
            <person name="Antoshechkin I."/>
            <person name="Mortazavi A."/>
            <person name="Wong G."/>
            <person name="Sternberg P.W."/>
        </authorList>
    </citation>
    <scope>NUCLEOTIDE SEQUENCE [LARGE SCALE GENOMIC DNA]</scope>
    <source>
        <strain evidence="2">MT8872</strain>
    </source>
</reference>